<reference evidence="2" key="1">
    <citation type="journal article" date="2014" name="Int. J. Syst. Evol. Microbiol.">
        <title>Complete genome sequence of Corynebacterium casei LMG S-19264T (=DSM 44701T), isolated from a smear-ripened cheese.</title>
        <authorList>
            <consortium name="US DOE Joint Genome Institute (JGI-PGF)"/>
            <person name="Walter F."/>
            <person name="Albersmeier A."/>
            <person name="Kalinowski J."/>
            <person name="Ruckert C."/>
        </authorList>
    </citation>
    <scope>NUCLEOTIDE SEQUENCE</scope>
    <source>
        <strain evidence="2">JCM 30804</strain>
    </source>
</reference>
<comment type="caution">
    <text evidence="2">The sequence shown here is derived from an EMBL/GenBank/DDBJ whole genome shotgun (WGS) entry which is preliminary data.</text>
</comment>
<name>A0A917JQS0_9GAMM</name>
<reference evidence="2" key="2">
    <citation type="submission" date="2020-09" db="EMBL/GenBank/DDBJ databases">
        <authorList>
            <person name="Sun Q."/>
            <person name="Ohkuma M."/>
        </authorList>
    </citation>
    <scope>NUCLEOTIDE SEQUENCE</scope>
    <source>
        <strain evidence="2">JCM 30804</strain>
    </source>
</reference>
<accession>A0A917JQS0</accession>
<keyword evidence="3" id="KW-1185">Reference proteome</keyword>
<sequence length="1087" mass="121939">MIGSKLGKFVLIIMLTLCGLLVGLAVSLEWLTVNIANRYLSEYNTQIERVTISPKALNHWSFEQVAFQVYDSQIIIKDIEIKLKPGFYTEQLDSTLIQEIRLGTIDVLLGQTFLADEDKNTDEQGAAFALNLEQLPLIDIGAVNLQFQGLPESELSLVIERFKLDPQGQLHSQIKINQKELLGIHGKLQKHNWQLHTKLDFAAFPQVHSEYQLPQTDVTLTPLLNKIRALQTQYAITGKLESSFELGLKTGVLTTAHRWSNASLTLKEFDNLTLQPQRLVSHSATPSKGQQLSSEENALSFTFGGHLADLSFKIEPLAFTLIPSEKQRQNLLRAFAPAHQQDLNQLVRRVFNGGLFKLELPQESKFALTEERLNIPKLTLSAFENNYSAQTSHSALNHVALHFDEITIDRKQMVESRVEDKESDSTVPENTGAEHKSTSANHYRATANWQFKTQFSNLAPIQHLWPTAFSTSQKETQQHMPHLAIPEIAVNASGRLSVNTSNNEASATRLFASVSLNKASSLQLANISIKKSPSEAMLAAQPGLPHQSIFLDSFTLHTLGKLQYKFDQQHQLEIPPLQLQLDNLDVLSADSQENTGQRFQLLEAALKLEQSNTLAFETLSRLKERTQIHPWQNQLSMKASSMSLRKFQRPAKLQKQPEPFNVQDNSPDYLSRWLEQHKASPLFRLDTFDLKQTLNWNGKQLRTQEKWQLSLLPLSSQHLWEPDTTSRQWENWKLTGNMSLATTLTELQALLNQNIELNDAWYIDGEAQLSGSYAIYSQPEGQSISFDFIPSLSQAEGSIELLPFSGVDFSTHCSGYWHSSAQAQRRNAQHMETKVAKIKSNAQPSKKSTLHCQQLRVDIQAFNPGTLITETVIEGTTSIAQSWPESATDGDDKQAQPKDFELNSLDANIKLTANGHLLDGTLLIPIFDLNLHAPSTTYMVLQGINLQQVMQIQPQQGVYADGIFDGVLPTTITGGKFAISGGKLVSRAPGGVIKIDGNPAVDEMRRSQPHLDFAFSTLEHLDYHELSSTFDMTRSGDATLKVQVKGTSPNVERPIHFNYSQEENMLQLMKSLQIGDKLQQQIEQSVQ</sequence>
<dbReference type="InterPro" id="IPR021730">
    <property type="entry name" value="YdbH"/>
</dbReference>
<organism evidence="2 3">
    <name type="scientific">Shewanella gelidii</name>
    <dbReference type="NCBI Taxonomy" id="1642821"/>
    <lineage>
        <taxon>Bacteria</taxon>
        <taxon>Pseudomonadati</taxon>
        <taxon>Pseudomonadota</taxon>
        <taxon>Gammaproteobacteria</taxon>
        <taxon>Alteromonadales</taxon>
        <taxon>Shewanellaceae</taxon>
        <taxon>Shewanella</taxon>
    </lineage>
</organism>
<feature type="region of interest" description="Disordered" evidence="1">
    <location>
        <begin position="416"/>
        <end position="439"/>
    </location>
</feature>
<proteinExistence type="predicted"/>
<evidence type="ECO:0000256" key="1">
    <source>
        <dbReference type="SAM" id="MobiDB-lite"/>
    </source>
</evidence>
<protein>
    <submittedName>
        <fullName evidence="2">C4-dicarboxylate ABC transporter</fullName>
    </submittedName>
</protein>
<dbReference type="RefSeq" id="WP_188919054.1">
    <property type="nucleotide sequence ID" value="NZ_BMPZ01000002.1"/>
</dbReference>
<dbReference type="EMBL" id="BMPZ01000002">
    <property type="protein sequence ID" value="GGI77230.1"/>
    <property type="molecule type" value="Genomic_DNA"/>
</dbReference>
<dbReference type="Proteomes" id="UP000613743">
    <property type="component" value="Unassembled WGS sequence"/>
</dbReference>
<gene>
    <name evidence="2" type="ORF">GCM10009332_13180</name>
</gene>
<evidence type="ECO:0000313" key="3">
    <source>
        <dbReference type="Proteomes" id="UP000613743"/>
    </source>
</evidence>
<dbReference type="AlphaFoldDB" id="A0A917JQS0"/>
<dbReference type="Pfam" id="PF11739">
    <property type="entry name" value="YdbH-like"/>
    <property type="match status" value="1"/>
</dbReference>
<evidence type="ECO:0000313" key="2">
    <source>
        <dbReference type="EMBL" id="GGI77230.1"/>
    </source>
</evidence>